<dbReference type="Pfam" id="PF03171">
    <property type="entry name" value="2OG-FeII_Oxy"/>
    <property type="match status" value="1"/>
</dbReference>
<dbReference type="InterPro" id="IPR026992">
    <property type="entry name" value="DIOX_N"/>
</dbReference>
<evidence type="ECO:0000313" key="5">
    <source>
        <dbReference type="Proteomes" id="UP001491310"/>
    </source>
</evidence>
<keyword evidence="5" id="KW-1185">Reference proteome</keyword>
<evidence type="ECO:0000256" key="1">
    <source>
        <dbReference type="RuleBase" id="RU003682"/>
    </source>
</evidence>
<dbReference type="InterPro" id="IPR050231">
    <property type="entry name" value="Iron_ascorbate_oxido_reductase"/>
</dbReference>
<dbReference type="SUPFAM" id="SSF51197">
    <property type="entry name" value="Clavaminate synthase-like"/>
    <property type="match status" value="1"/>
</dbReference>
<comment type="caution">
    <text evidence="4">The sequence shown here is derived from an EMBL/GenBank/DDBJ whole genome shotgun (WGS) entry which is preliminary data.</text>
</comment>
<keyword evidence="1" id="KW-0479">Metal-binding</keyword>
<dbReference type="PANTHER" id="PTHR47990">
    <property type="entry name" value="2-OXOGLUTARATE (2OG) AND FE(II)-DEPENDENT OXYGENASE SUPERFAMILY PROTEIN-RELATED"/>
    <property type="match status" value="1"/>
</dbReference>
<gene>
    <name evidence="4" type="ORF">WJX75_007797</name>
</gene>
<reference evidence="4 5" key="1">
    <citation type="journal article" date="2024" name="Nat. Commun.">
        <title>Phylogenomics reveals the evolutionary origins of lichenization in chlorophyte algae.</title>
        <authorList>
            <person name="Puginier C."/>
            <person name="Libourel C."/>
            <person name="Otte J."/>
            <person name="Skaloud P."/>
            <person name="Haon M."/>
            <person name="Grisel S."/>
            <person name="Petersen M."/>
            <person name="Berrin J.G."/>
            <person name="Delaux P.M."/>
            <person name="Dal Grande F."/>
            <person name="Keller J."/>
        </authorList>
    </citation>
    <scope>NUCLEOTIDE SEQUENCE [LARGE SCALE GENOMIC DNA]</scope>
    <source>
        <strain evidence="4 5">SAG 216-7</strain>
    </source>
</reference>
<dbReference type="InterPro" id="IPR044861">
    <property type="entry name" value="IPNS-like_FE2OG_OXY"/>
</dbReference>
<sequence>MPARLSIVDLSDFNSRKPEISKQLLEAATGSGFFYVTGHGISQEEVEEQFANGRRFIDLHDATKAPTKFIPELFMGWRGRQDTNAAVGNDSWEQYLVGVNDHYMDEHGLWLPELTLPGFRASALAFATKANAIAANILSCFEDALELPPGFFNEHLDLQAEDARTLFGWNFYPAPKPGSPQARQLRLLPHADTDVITLLFQRPGEPGLEILPGKDADAHAADDPSGKDTNRLNGAWTGGLPRGDWTRMDPLPRAITVNIGNMLMRLSDGLLHSTYHRVRAPLPDEEPADRNTMVLFVHGRGHAIMQGPKKVYPAQTVAEMIAANGNGYERVKQDKEWQQKAMAFSPQTSRRPVAIEAV</sequence>
<dbReference type="Pfam" id="PF14226">
    <property type="entry name" value="DIOX_N"/>
    <property type="match status" value="1"/>
</dbReference>
<dbReference type="Gene3D" id="2.60.120.330">
    <property type="entry name" value="B-lactam Antibiotic, Isopenicillin N Synthase, Chain"/>
    <property type="match status" value="1"/>
</dbReference>
<keyword evidence="1" id="KW-0560">Oxidoreductase</keyword>
<evidence type="ECO:0000313" key="4">
    <source>
        <dbReference type="EMBL" id="KAK9915336.1"/>
    </source>
</evidence>
<feature type="domain" description="Fe2OG dioxygenase" evidence="3">
    <location>
        <begin position="162"/>
        <end position="299"/>
    </location>
</feature>
<feature type="compositionally biased region" description="Basic and acidic residues" evidence="2">
    <location>
        <begin position="215"/>
        <end position="230"/>
    </location>
</feature>
<protein>
    <recommendedName>
        <fullName evidence="3">Fe2OG dioxygenase domain-containing protein</fullName>
    </recommendedName>
</protein>
<organism evidence="4 5">
    <name type="scientific">Coccomyxa subellipsoidea</name>
    <dbReference type="NCBI Taxonomy" id="248742"/>
    <lineage>
        <taxon>Eukaryota</taxon>
        <taxon>Viridiplantae</taxon>
        <taxon>Chlorophyta</taxon>
        <taxon>core chlorophytes</taxon>
        <taxon>Trebouxiophyceae</taxon>
        <taxon>Trebouxiophyceae incertae sedis</taxon>
        <taxon>Coccomyxaceae</taxon>
        <taxon>Coccomyxa</taxon>
    </lineage>
</organism>
<dbReference type="InterPro" id="IPR005123">
    <property type="entry name" value="Oxoglu/Fe-dep_dioxygenase_dom"/>
</dbReference>
<dbReference type="EMBL" id="JALJOT010000005">
    <property type="protein sequence ID" value="KAK9915336.1"/>
    <property type="molecule type" value="Genomic_DNA"/>
</dbReference>
<feature type="region of interest" description="Disordered" evidence="2">
    <location>
        <begin position="215"/>
        <end position="235"/>
    </location>
</feature>
<comment type="similarity">
    <text evidence="1">Belongs to the iron/ascorbate-dependent oxidoreductase family.</text>
</comment>
<evidence type="ECO:0000259" key="3">
    <source>
        <dbReference type="PROSITE" id="PS51471"/>
    </source>
</evidence>
<evidence type="ECO:0000256" key="2">
    <source>
        <dbReference type="SAM" id="MobiDB-lite"/>
    </source>
</evidence>
<dbReference type="PROSITE" id="PS51471">
    <property type="entry name" value="FE2OG_OXY"/>
    <property type="match status" value="1"/>
</dbReference>
<dbReference type="Proteomes" id="UP001491310">
    <property type="component" value="Unassembled WGS sequence"/>
</dbReference>
<accession>A0ABR2YUI1</accession>
<keyword evidence="1" id="KW-0408">Iron</keyword>
<name>A0ABR2YUI1_9CHLO</name>
<dbReference type="InterPro" id="IPR027443">
    <property type="entry name" value="IPNS-like_sf"/>
</dbReference>
<proteinExistence type="inferred from homology"/>